<protein>
    <submittedName>
        <fullName evidence="1">Uncharacterized protein</fullName>
    </submittedName>
</protein>
<reference evidence="1" key="1">
    <citation type="journal article" date="2020" name="Stud. Mycol.">
        <title>101 Dothideomycetes genomes: a test case for predicting lifestyles and emergence of pathogens.</title>
        <authorList>
            <person name="Haridas S."/>
            <person name="Albert R."/>
            <person name="Binder M."/>
            <person name="Bloem J."/>
            <person name="Labutti K."/>
            <person name="Salamov A."/>
            <person name="Andreopoulos B."/>
            <person name="Baker S."/>
            <person name="Barry K."/>
            <person name="Bills G."/>
            <person name="Bluhm B."/>
            <person name="Cannon C."/>
            <person name="Castanera R."/>
            <person name="Culley D."/>
            <person name="Daum C."/>
            <person name="Ezra D."/>
            <person name="Gonzalez J."/>
            <person name="Henrissat B."/>
            <person name="Kuo A."/>
            <person name="Liang C."/>
            <person name="Lipzen A."/>
            <person name="Lutzoni F."/>
            <person name="Magnuson J."/>
            <person name="Mondo S."/>
            <person name="Nolan M."/>
            <person name="Ohm R."/>
            <person name="Pangilinan J."/>
            <person name="Park H.-J."/>
            <person name="Ramirez L."/>
            <person name="Alfaro M."/>
            <person name="Sun H."/>
            <person name="Tritt A."/>
            <person name="Yoshinaga Y."/>
            <person name="Zwiers L.-H."/>
            <person name="Turgeon B."/>
            <person name="Goodwin S."/>
            <person name="Spatafora J."/>
            <person name="Crous P."/>
            <person name="Grigoriev I."/>
        </authorList>
    </citation>
    <scope>NUCLEOTIDE SEQUENCE</scope>
    <source>
        <strain evidence="1">SCOH1-5</strain>
    </source>
</reference>
<sequence>MADHVDELEEIRRLQAGQSESGVVIPLNEHCSRAYLSTLEVVRRAWEPFILNPVNLVRGTRGQRQGKISGKLTTTTLKKYLVQLNKLFCDKLDRGFPPSHFLKLNKFIGEGVVRKGASQETVARPVATPAVVTDILYFLWALDEHEFDHQRIRL</sequence>
<gene>
    <name evidence="1" type="ORF">CERZMDRAFT_100042</name>
</gene>
<evidence type="ECO:0000313" key="2">
    <source>
        <dbReference type="Proteomes" id="UP000799539"/>
    </source>
</evidence>
<evidence type="ECO:0000313" key="1">
    <source>
        <dbReference type="EMBL" id="KAF2209993.1"/>
    </source>
</evidence>
<accession>A0A6A6F9C4</accession>
<proteinExistence type="predicted"/>
<keyword evidence="2" id="KW-1185">Reference proteome</keyword>
<dbReference type="Proteomes" id="UP000799539">
    <property type="component" value="Unassembled WGS sequence"/>
</dbReference>
<dbReference type="EMBL" id="ML992684">
    <property type="protein sequence ID" value="KAF2209993.1"/>
    <property type="molecule type" value="Genomic_DNA"/>
</dbReference>
<dbReference type="AlphaFoldDB" id="A0A6A6F9C4"/>
<dbReference type="OrthoDB" id="3943630at2759"/>
<name>A0A6A6F9C4_9PEZI</name>
<organism evidence="1 2">
    <name type="scientific">Cercospora zeae-maydis SCOH1-5</name>
    <dbReference type="NCBI Taxonomy" id="717836"/>
    <lineage>
        <taxon>Eukaryota</taxon>
        <taxon>Fungi</taxon>
        <taxon>Dikarya</taxon>
        <taxon>Ascomycota</taxon>
        <taxon>Pezizomycotina</taxon>
        <taxon>Dothideomycetes</taxon>
        <taxon>Dothideomycetidae</taxon>
        <taxon>Mycosphaerellales</taxon>
        <taxon>Mycosphaerellaceae</taxon>
        <taxon>Cercospora</taxon>
    </lineage>
</organism>